<name>A0A2A9N870_9AGAR</name>
<sequence length="438" mass="50311">MSMENRPIHRLSSNILIRIFEKLIESEGENERPIPFTVSHVCATWRRSALSSPVLWGHIRIPQDFPCIAEVLELVGYDSPCRPVINDFYRVIQSFTDIASCLRLMIERAGTFPLVIHYHSNHPYPFQNPIGIDANEMFEAQHAPLLRVLDIQYADSVHYHLKFPLASCPSLTDIVWPWADSLSIENNLVPWKSLRSLNSFLAPHETISKLFECSPELYHLECCYTVVRTSSSPNPKPIRTPITHLKLQSLTLTNSPIEFFILPQLSHLRIWGPTGLLVFFSRSGCKLRSLAFDALTMNANYLSTVLHSPCCSSLTELYINKVHRINFPKKLLAELTYTSSTSDVLCPNLKILHLSGAQCDSEQFARMIESRFAHVNNCLDHFEYHDHHNMTSKGRHEEQYSAIWEAFMDIIRSIPNARIQHDDHWVLIRPGIRHPVAR</sequence>
<organism evidence="1 2">
    <name type="scientific">Amanita thiersii Skay4041</name>
    <dbReference type="NCBI Taxonomy" id="703135"/>
    <lineage>
        <taxon>Eukaryota</taxon>
        <taxon>Fungi</taxon>
        <taxon>Dikarya</taxon>
        <taxon>Basidiomycota</taxon>
        <taxon>Agaricomycotina</taxon>
        <taxon>Agaricomycetes</taxon>
        <taxon>Agaricomycetidae</taxon>
        <taxon>Agaricales</taxon>
        <taxon>Pluteineae</taxon>
        <taxon>Amanitaceae</taxon>
        <taxon>Amanita</taxon>
    </lineage>
</organism>
<evidence type="ECO:0000313" key="1">
    <source>
        <dbReference type="EMBL" id="PFH45918.1"/>
    </source>
</evidence>
<keyword evidence="2" id="KW-1185">Reference proteome</keyword>
<dbReference type="SUPFAM" id="SSF52047">
    <property type="entry name" value="RNI-like"/>
    <property type="match status" value="1"/>
</dbReference>
<dbReference type="OrthoDB" id="3365698at2759"/>
<dbReference type="AlphaFoldDB" id="A0A2A9N870"/>
<reference evidence="1 2" key="1">
    <citation type="submission" date="2014-02" db="EMBL/GenBank/DDBJ databases">
        <title>Transposable element dynamics among asymbiotic and ectomycorrhizal Amanita fungi.</title>
        <authorList>
            <consortium name="DOE Joint Genome Institute"/>
            <person name="Hess J."/>
            <person name="Skrede I."/>
            <person name="Wolfe B."/>
            <person name="LaButti K."/>
            <person name="Ohm R.A."/>
            <person name="Grigoriev I.V."/>
            <person name="Pringle A."/>
        </authorList>
    </citation>
    <scope>NUCLEOTIDE SEQUENCE [LARGE SCALE GENOMIC DNA]</scope>
    <source>
        <strain evidence="1 2">SKay4041</strain>
    </source>
</reference>
<dbReference type="Proteomes" id="UP000242287">
    <property type="component" value="Unassembled WGS sequence"/>
</dbReference>
<proteinExistence type="predicted"/>
<evidence type="ECO:0008006" key="3">
    <source>
        <dbReference type="Google" id="ProtNLM"/>
    </source>
</evidence>
<gene>
    <name evidence="1" type="ORF">AMATHDRAFT_8468</name>
</gene>
<evidence type="ECO:0000313" key="2">
    <source>
        <dbReference type="Proteomes" id="UP000242287"/>
    </source>
</evidence>
<protein>
    <recommendedName>
        <fullName evidence="3">F-box domain-containing protein</fullName>
    </recommendedName>
</protein>
<dbReference type="Gene3D" id="1.20.1280.50">
    <property type="match status" value="1"/>
</dbReference>
<dbReference type="EMBL" id="KZ302266">
    <property type="protein sequence ID" value="PFH45918.1"/>
    <property type="molecule type" value="Genomic_DNA"/>
</dbReference>
<accession>A0A2A9N870</accession>